<dbReference type="InterPro" id="IPR048634">
    <property type="entry name" value="SecD_SecF_C"/>
</dbReference>
<evidence type="ECO:0000256" key="2">
    <source>
        <dbReference type="ARBA" id="ARBA00022448"/>
    </source>
</evidence>
<dbReference type="SUPFAM" id="SSF82866">
    <property type="entry name" value="Multidrug efflux transporter AcrB transmembrane domain"/>
    <property type="match status" value="1"/>
</dbReference>
<comment type="similarity">
    <text evidence="9">Belongs to the SecD/SecF family. SecD subfamily.</text>
</comment>
<evidence type="ECO:0000256" key="8">
    <source>
        <dbReference type="ARBA" id="ARBA00023136"/>
    </source>
</evidence>
<dbReference type="AlphaFoldDB" id="A0A554LM77"/>
<dbReference type="InterPro" id="IPR055344">
    <property type="entry name" value="SecD_SecF_C_bact"/>
</dbReference>
<dbReference type="Gene3D" id="3.30.1360.200">
    <property type="match status" value="1"/>
</dbReference>
<dbReference type="EMBL" id="VMGI01000005">
    <property type="protein sequence ID" value="TSC93967.1"/>
    <property type="molecule type" value="Genomic_DNA"/>
</dbReference>
<evidence type="ECO:0000256" key="4">
    <source>
        <dbReference type="ARBA" id="ARBA00022692"/>
    </source>
</evidence>
<dbReference type="GO" id="GO:0065002">
    <property type="term" value="P:intracellular protein transmembrane transport"/>
    <property type="evidence" value="ECO:0007669"/>
    <property type="project" value="UniProtKB-UniRule"/>
</dbReference>
<comment type="caution">
    <text evidence="9">Lacks conserved residue(s) required for the propagation of feature annotation.</text>
</comment>
<feature type="transmembrane region" description="Helical" evidence="9">
    <location>
        <begin position="399"/>
        <end position="422"/>
    </location>
</feature>
<dbReference type="InterPro" id="IPR054384">
    <property type="entry name" value="SecDF_P1_head"/>
</dbReference>
<dbReference type="PRINTS" id="PR00702">
    <property type="entry name" value="ACRIFLAVINRP"/>
</dbReference>
<dbReference type="NCBIfam" id="TIGR01129">
    <property type="entry name" value="secD"/>
    <property type="match status" value="1"/>
</dbReference>
<dbReference type="GO" id="GO:0043952">
    <property type="term" value="P:protein transport by the Sec complex"/>
    <property type="evidence" value="ECO:0007669"/>
    <property type="project" value="UniProtKB-UniRule"/>
</dbReference>
<comment type="subcellular location">
    <subcellularLocation>
        <location evidence="1 9">Cell membrane</location>
        <topology evidence="1 9">Multi-pass membrane protein</topology>
    </subcellularLocation>
</comment>
<evidence type="ECO:0000259" key="10">
    <source>
        <dbReference type="Pfam" id="PF02355"/>
    </source>
</evidence>
<dbReference type="PANTHER" id="PTHR30081">
    <property type="entry name" value="PROTEIN-EXPORT MEMBRANE PROTEIN SEC"/>
    <property type="match status" value="1"/>
</dbReference>
<keyword evidence="8 9" id="KW-0472">Membrane</keyword>
<dbReference type="GO" id="GO:0015450">
    <property type="term" value="F:protein-transporting ATPase activity"/>
    <property type="evidence" value="ECO:0007669"/>
    <property type="project" value="InterPro"/>
</dbReference>
<dbReference type="Gene3D" id="1.20.1640.10">
    <property type="entry name" value="Multidrug efflux transporter AcrB transmembrane domain"/>
    <property type="match status" value="1"/>
</dbReference>
<feature type="domain" description="Protein export membrane protein SecD/SecF C-terminal" evidence="10">
    <location>
        <begin position="253"/>
        <end position="422"/>
    </location>
</feature>
<feature type="transmembrane region" description="Helical" evidence="9">
    <location>
        <begin position="322"/>
        <end position="343"/>
    </location>
</feature>
<evidence type="ECO:0000259" key="12">
    <source>
        <dbReference type="Pfam" id="PF22599"/>
    </source>
</evidence>
<accession>A0A554LM77</accession>
<evidence type="ECO:0000259" key="11">
    <source>
        <dbReference type="Pfam" id="PF21760"/>
    </source>
</evidence>
<comment type="subunit">
    <text evidence="9">Forms a complex with SecF. Part of the essential Sec protein translocation apparatus which comprises SecA, SecYEG and auxiliary proteins SecDF. Other proteins may also be involved.</text>
</comment>
<keyword evidence="4 9" id="KW-0812">Transmembrane</keyword>
<evidence type="ECO:0000313" key="13">
    <source>
        <dbReference type="EMBL" id="TSC93967.1"/>
    </source>
</evidence>
<dbReference type="Pfam" id="PF21760">
    <property type="entry name" value="SecD_1st"/>
    <property type="match status" value="1"/>
</dbReference>
<evidence type="ECO:0000256" key="5">
    <source>
        <dbReference type="ARBA" id="ARBA00022927"/>
    </source>
</evidence>
<organism evidence="13 14">
    <name type="scientific">Candidatus Berkelbacteria bacterium Licking1014_85</name>
    <dbReference type="NCBI Taxonomy" id="2017148"/>
    <lineage>
        <taxon>Bacteria</taxon>
        <taxon>Candidatus Berkelbacteria</taxon>
    </lineage>
</organism>
<keyword evidence="5 9" id="KW-0653">Protein transport</keyword>
<feature type="transmembrane region" description="Helical" evidence="9">
    <location>
        <begin position="272"/>
        <end position="289"/>
    </location>
</feature>
<dbReference type="Pfam" id="PF22599">
    <property type="entry name" value="SecDF_P1_head"/>
    <property type="match status" value="1"/>
</dbReference>
<dbReference type="Proteomes" id="UP000315589">
    <property type="component" value="Unassembled WGS sequence"/>
</dbReference>
<evidence type="ECO:0000256" key="1">
    <source>
        <dbReference type="ARBA" id="ARBA00004651"/>
    </source>
</evidence>
<dbReference type="GO" id="GO:0005886">
    <property type="term" value="C:plasma membrane"/>
    <property type="evidence" value="ECO:0007669"/>
    <property type="project" value="UniProtKB-SubCell"/>
</dbReference>
<feature type="transmembrane region" description="Helical" evidence="9">
    <location>
        <begin position="296"/>
        <end position="316"/>
    </location>
</feature>
<keyword evidence="3 9" id="KW-1003">Cell membrane</keyword>
<dbReference type="Pfam" id="PF02355">
    <property type="entry name" value="SecD_SecF_C"/>
    <property type="match status" value="1"/>
</dbReference>
<evidence type="ECO:0000256" key="7">
    <source>
        <dbReference type="ARBA" id="ARBA00023010"/>
    </source>
</evidence>
<evidence type="ECO:0000256" key="6">
    <source>
        <dbReference type="ARBA" id="ARBA00022989"/>
    </source>
</evidence>
<proteinExistence type="inferred from homology"/>
<keyword evidence="6 9" id="KW-1133">Transmembrane helix</keyword>
<feature type="domain" description="SecDF P1 head subdomain" evidence="12">
    <location>
        <begin position="147"/>
        <end position="250"/>
    </location>
</feature>
<protein>
    <recommendedName>
        <fullName evidence="9">Protein translocase subunit SecD</fullName>
    </recommendedName>
</protein>
<dbReference type="GO" id="GO:0006605">
    <property type="term" value="P:protein targeting"/>
    <property type="evidence" value="ECO:0007669"/>
    <property type="project" value="UniProtKB-UniRule"/>
</dbReference>
<gene>
    <name evidence="9" type="primary">secD</name>
    <name evidence="13" type="ORF">CEN91_53</name>
</gene>
<evidence type="ECO:0000256" key="3">
    <source>
        <dbReference type="ARBA" id="ARBA00022475"/>
    </source>
</evidence>
<dbReference type="InterPro" id="IPR022813">
    <property type="entry name" value="SecD/SecF_arch_bac"/>
</dbReference>
<feature type="domain" description="Protein translocase subunit SecDF P1" evidence="11">
    <location>
        <begin position="72"/>
        <end position="130"/>
    </location>
</feature>
<evidence type="ECO:0000256" key="9">
    <source>
        <dbReference type="HAMAP-Rule" id="MF_01463"/>
    </source>
</evidence>
<dbReference type="FunFam" id="1.20.1640.10:FF:000004">
    <property type="entry name" value="Protein translocase subunit SecD"/>
    <property type="match status" value="1"/>
</dbReference>
<feature type="transmembrane region" description="Helical" evidence="9">
    <location>
        <begin position="375"/>
        <end position="393"/>
    </location>
</feature>
<comment type="function">
    <text evidence="9">Part of the Sec protein translocase complex. Interacts with the SecYEG preprotein conducting channel. SecDF uses the proton motive force (PMF) to complete protein translocation after the ATP-dependent function of SecA.</text>
</comment>
<evidence type="ECO:0000313" key="14">
    <source>
        <dbReference type="Proteomes" id="UP000315589"/>
    </source>
</evidence>
<keyword evidence="7 9" id="KW-0811">Translocation</keyword>
<dbReference type="NCBIfam" id="TIGR00916">
    <property type="entry name" value="2A0604s01"/>
    <property type="match status" value="1"/>
</dbReference>
<dbReference type="InterPro" id="IPR001036">
    <property type="entry name" value="Acrflvin-R"/>
</dbReference>
<dbReference type="PANTHER" id="PTHR30081:SF1">
    <property type="entry name" value="PROTEIN TRANSLOCASE SUBUNIT SECD"/>
    <property type="match status" value="1"/>
</dbReference>
<reference evidence="13 14" key="1">
    <citation type="submission" date="2017-07" db="EMBL/GenBank/DDBJ databases">
        <title>Mechanisms for carbon and nitrogen cycling indicate functional differentiation within the Candidate Phyla Radiation.</title>
        <authorList>
            <person name="Danczak R.E."/>
            <person name="Johnston M.D."/>
            <person name="Kenah C."/>
            <person name="Slattery M."/>
            <person name="Wrighton K.C."/>
            <person name="Wilkins M.J."/>
        </authorList>
    </citation>
    <scope>NUCLEOTIDE SEQUENCE [LARGE SCALE GENOMIC DNA]</scope>
    <source>
        <strain evidence="13">Licking1014_85</strain>
    </source>
</reference>
<keyword evidence="2 9" id="KW-0813">Transport</keyword>
<comment type="caution">
    <text evidence="13">The sequence shown here is derived from an EMBL/GenBank/DDBJ whole genome shotgun (WGS) entry which is preliminary data.</text>
</comment>
<dbReference type="InterPro" id="IPR048631">
    <property type="entry name" value="SecD_1st"/>
</dbReference>
<dbReference type="HAMAP" id="MF_01463_B">
    <property type="entry name" value="SecD_B"/>
    <property type="match status" value="1"/>
</dbReference>
<dbReference type="InterPro" id="IPR005791">
    <property type="entry name" value="SecD"/>
</dbReference>
<sequence length="430" mass="46051">MKRNLIIRLIFIVLITVLSVSIALPNNKNIKIFGAEKKIDIVKGLDINGGSQLIYAMELEKIEKNQQAQASESALNIIRKRVDSLGVSEPSIQTATIEGKKTIIIELPGINDVNQATEVVGKTAYLEFQEQTIDGSGGDGVNSAWKKTGLTGKNLKRSSVEVTGGGQGSKSLKVEPTVTLEFDGEGSKLFEEITSRNVGKPVAIVIDNQVVSAPKVETTITGGNAIITGMGDLKEAKNLSISLNSGALPVPLKLISQRTIGAQLGDESISKSIYASIIGIFLIIIFMIIQYRFAGIIASVSLMIYTIIIIAIYKLIPVTLSLAGIAGFILSIGAAVDANILIFERTKEELRLGKGVKTAIEEGFKRAWPSIKDSNVSSIITAIILIWFGTGIIKGFAVTLLIGILVSMFTAITISQTLRLLLIKGKNVNS</sequence>
<name>A0A554LM77_9BACT</name>